<name>A0A0E9R1H7_ANGAN</name>
<accession>A0A0E9R1H7</accession>
<reference evidence="2" key="2">
    <citation type="journal article" date="2015" name="Fish Shellfish Immunol.">
        <title>Early steps in the European eel (Anguilla anguilla)-Vibrio vulnificus interaction in the gills: Role of the RtxA13 toxin.</title>
        <authorList>
            <person name="Callol A."/>
            <person name="Pajuelo D."/>
            <person name="Ebbesson L."/>
            <person name="Teles M."/>
            <person name="MacKenzie S."/>
            <person name="Amaro C."/>
        </authorList>
    </citation>
    <scope>NUCLEOTIDE SEQUENCE</scope>
</reference>
<dbReference type="AlphaFoldDB" id="A0A0E9R1H7"/>
<feature type="transmembrane region" description="Helical" evidence="1">
    <location>
        <begin position="12"/>
        <end position="31"/>
    </location>
</feature>
<protein>
    <submittedName>
        <fullName evidence="2">Uncharacterized protein</fullName>
    </submittedName>
</protein>
<keyword evidence="1" id="KW-0472">Membrane</keyword>
<keyword evidence="1" id="KW-1133">Transmembrane helix</keyword>
<proteinExistence type="predicted"/>
<evidence type="ECO:0000256" key="1">
    <source>
        <dbReference type="SAM" id="Phobius"/>
    </source>
</evidence>
<evidence type="ECO:0000313" key="2">
    <source>
        <dbReference type="EMBL" id="JAH22310.1"/>
    </source>
</evidence>
<sequence length="46" mass="5067">MAQWLWCMHTAALFKVSFMVSMLCGSCTGYMQPSLLTVPGSVQNPI</sequence>
<keyword evidence="1" id="KW-0812">Transmembrane</keyword>
<dbReference type="EMBL" id="GBXM01086267">
    <property type="protein sequence ID" value="JAH22310.1"/>
    <property type="molecule type" value="Transcribed_RNA"/>
</dbReference>
<organism evidence="2">
    <name type="scientific">Anguilla anguilla</name>
    <name type="common">European freshwater eel</name>
    <name type="synonym">Muraena anguilla</name>
    <dbReference type="NCBI Taxonomy" id="7936"/>
    <lineage>
        <taxon>Eukaryota</taxon>
        <taxon>Metazoa</taxon>
        <taxon>Chordata</taxon>
        <taxon>Craniata</taxon>
        <taxon>Vertebrata</taxon>
        <taxon>Euteleostomi</taxon>
        <taxon>Actinopterygii</taxon>
        <taxon>Neopterygii</taxon>
        <taxon>Teleostei</taxon>
        <taxon>Anguilliformes</taxon>
        <taxon>Anguillidae</taxon>
        <taxon>Anguilla</taxon>
    </lineage>
</organism>
<reference evidence="2" key="1">
    <citation type="submission" date="2014-11" db="EMBL/GenBank/DDBJ databases">
        <authorList>
            <person name="Amaro Gonzalez C."/>
        </authorList>
    </citation>
    <scope>NUCLEOTIDE SEQUENCE</scope>
</reference>